<gene>
    <name evidence="2" type="ORF">CEE37_14320</name>
</gene>
<name>A0A532UQR7_UNCL8</name>
<feature type="domain" description="Macro" evidence="1">
    <location>
        <begin position="1"/>
        <end position="176"/>
    </location>
</feature>
<dbReference type="Gene3D" id="3.40.220.10">
    <property type="entry name" value="Leucine Aminopeptidase, subunit E, domain 1"/>
    <property type="match status" value="1"/>
</dbReference>
<comment type="caution">
    <text evidence="2">The sequence shown here is derived from an EMBL/GenBank/DDBJ whole genome shotgun (WGS) entry which is preliminary data.</text>
</comment>
<evidence type="ECO:0000313" key="3">
    <source>
        <dbReference type="Proteomes" id="UP000319619"/>
    </source>
</evidence>
<dbReference type="InterPro" id="IPR002589">
    <property type="entry name" value="Macro_dom"/>
</dbReference>
<organism evidence="2 3">
    <name type="scientific">candidate division LCP-89 bacterium B3_LCP</name>
    <dbReference type="NCBI Taxonomy" id="2012998"/>
    <lineage>
        <taxon>Bacteria</taxon>
        <taxon>Pseudomonadati</taxon>
        <taxon>Bacteria division LCP-89</taxon>
    </lineage>
</organism>
<dbReference type="Pfam" id="PF01661">
    <property type="entry name" value="Macro"/>
    <property type="match status" value="1"/>
</dbReference>
<dbReference type="SUPFAM" id="SSF52949">
    <property type="entry name" value="Macro domain-like"/>
    <property type="match status" value="1"/>
</dbReference>
<dbReference type="EMBL" id="NJBN01000013">
    <property type="protein sequence ID" value="TKJ37279.1"/>
    <property type="molecule type" value="Genomic_DNA"/>
</dbReference>
<protein>
    <submittedName>
        <fullName evidence="2">O-acetyl-ADP-ribose deacetylase</fullName>
    </submittedName>
</protein>
<evidence type="ECO:0000259" key="1">
    <source>
        <dbReference type="PROSITE" id="PS51154"/>
    </source>
</evidence>
<accession>A0A532UQR7</accession>
<sequence>MSVSKQINQCQVRLEIGDITDFEVEVFVFYARKDLKLGTGFGNAITMRGGPSIQKELDEFGTAEVANVFITEAGNMKAKHIIHAVGPKFQEPDIEEKLASTVTNALKKATEKGFKQIAFPAMGAGFYGIPLPDCARIMFENIGNYLQNSSDFKEIVVRVLDNREYQPFLTEFENLN</sequence>
<dbReference type="SMART" id="SM00506">
    <property type="entry name" value="A1pp"/>
    <property type="match status" value="1"/>
</dbReference>
<dbReference type="PANTHER" id="PTHR11106">
    <property type="entry name" value="GANGLIOSIDE INDUCED DIFFERENTIATION ASSOCIATED PROTEIN 2-RELATED"/>
    <property type="match status" value="1"/>
</dbReference>
<reference evidence="2 3" key="1">
    <citation type="submission" date="2017-06" db="EMBL/GenBank/DDBJ databases">
        <title>Novel microbial phyla capable of carbon fixation and sulfur reduction in deep-sea sediments.</title>
        <authorList>
            <person name="Huang J."/>
            <person name="Baker B."/>
            <person name="Wang Y."/>
        </authorList>
    </citation>
    <scope>NUCLEOTIDE SEQUENCE [LARGE SCALE GENOMIC DNA]</scope>
    <source>
        <strain evidence="2">B3_LCP</strain>
    </source>
</reference>
<dbReference type="AlphaFoldDB" id="A0A532UQR7"/>
<dbReference type="PANTHER" id="PTHR11106:SF111">
    <property type="entry name" value="MACRO DOMAIN-CONTAINING PROTEIN"/>
    <property type="match status" value="1"/>
</dbReference>
<dbReference type="Proteomes" id="UP000319619">
    <property type="component" value="Unassembled WGS sequence"/>
</dbReference>
<proteinExistence type="predicted"/>
<dbReference type="PROSITE" id="PS51154">
    <property type="entry name" value="MACRO"/>
    <property type="match status" value="1"/>
</dbReference>
<dbReference type="InterPro" id="IPR043472">
    <property type="entry name" value="Macro_dom-like"/>
</dbReference>
<evidence type="ECO:0000313" key="2">
    <source>
        <dbReference type="EMBL" id="TKJ37279.1"/>
    </source>
</evidence>